<dbReference type="PANTHER" id="PTHR13847">
    <property type="entry name" value="SARCOSINE DEHYDROGENASE-RELATED"/>
    <property type="match status" value="1"/>
</dbReference>
<dbReference type="GO" id="GO:0016491">
    <property type="term" value="F:oxidoreductase activity"/>
    <property type="evidence" value="ECO:0007669"/>
    <property type="project" value="UniProtKB-KW"/>
</dbReference>
<accession>A0A0A0EQ18</accession>
<keyword evidence="4" id="KW-1185">Reference proteome</keyword>
<proteinExistence type="predicted"/>
<dbReference type="SUPFAM" id="SSF54373">
    <property type="entry name" value="FAD-linked reductases, C-terminal domain"/>
    <property type="match status" value="1"/>
</dbReference>
<dbReference type="Gene3D" id="3.50.50.60">
    <property type="entry name" value="FAD/NAD(P)-binding domain"/>
    <property type="match status" value="2"/>
</dbReference>
<dbReference type="Pfam" id="PF01266">
    <property type="entry name" value="DAO"/>
    <property type="match status" value="1"/>
</dbReference>
<protein>
    <submittedName>
        <fullName evidence="3">Amino acid dehydrogenase</fullName>
    </submittedName>
</protein>
<dbReference type="EMBL" id="AVPS01000003">
    <property type="protein sequence ID" value="KGM52544.1"/>
    <property type="molecule type" value="Genomic_DNA"/>
</dbReference>
<dbReference type="PANTHER" id="PTHR13847:SF289">
    <property type="entry name" value="GLYCINE OXIDASE"/>
    <property type="match status" value="1"/>
</dbReference>
<feature type="domain" description="FAD dependent oxidoreductase" evidence="2">
    <location>
        <begin position="9"/>
        <end position="402"/>
    </location>
</feature>
<name>A0A0A0EQ18_9GAMM</name>
<dbReference type="SUPFAM" id="SSF51905">
    <property type="entry name" value="FAD/NAD(P)-binding domain"/>
    <property type="match status" value="1"/>
</dbReference>
<organism evidence="3 4">
    <name type="scientific">Lysobacter concretionis Ko07 = DSM 16239</name>
    <dbReference type="NCBI Taxonomy" id="1122185"/>
    <lineage>
        <taxon>Bacteria</taxon>
        <taxon>Pseudomonadati</taxon>
        <taxon>Pseudomonadota</taxon>
        <taxon>Gammaproteobacteria</taxon>
        <taxon>Lysobacterales</taxon>
        <taxon>Lysobacteraceae</taxon>
        <taxon>Novilysobacter</taxon>
    </lineage>
</organism>
<evidence type="ECO:0000313" key="3">
    <source>
        <dbReference type="EMBL" id="KGM52544.1"/>
    </source>
</evidence>
<gene>
    <name evidence="3" type="ORF">N792_05615</name>
</gene>
<dbReference type="InterPro" id="IPR036188">
    <property type="entry name" value="FAD/NAD-bd_sf"/>
</dbReference>
<sequence>MPAMDRRDDVAVVGAGVIGLATALALLEAGRGVHVIDAGRIGGGSSHGNCGTITPSHAPPLAAPGMVVKALAMMLRPDAPLYIPPRIDPTLWRWLWRFARRCNLADWQDSARAKSALLNDSRARLAQWVSAYAMDCEFAESGEDYVYRDPRAFGHGRLELDLLRELGVGVEVIDGPAYEALEPAVKPGVAGAIRFSGDAVLRPDRYVAELARAVRERGGVIDEQRGLVSLERDRDGFHLQTAQGALDAVEVVIATGAWSPRLAEMIGVRKLARAMQPGKGYSITTSPPALVPRRALVLRERSVCVTSWASGFRLGSTMEFSGFDDSLNPTRLAALERGAREYLREPLGLEIRERWCGWRPMSCDDIPIIGRAPGHRRLWLATGHGMMGVSMSAGTGQLLADLIGGRTPALDPAPFRPDRLV</sequence>
<dbReference type="eggNOG" id="COG0665">
    <property type="taxonomic scope" value="Bacteria"/>
</dbReference>
<dbReference type="AlphaFoldDB" id="A0A0A0EQ18"/>
<evidence type="ECO:0000313" key="4">
    <source>
        <dbReference type="Proteomes" id="UP000030017"/>
    </source>
</evidence>
<evidence type="ECO:0000259" key="2">
    <source>
        <dbReference type="Pfam" id="PF01266"/>
    </source>
</evidence>
<dbReference type="Proteomes" id="UP000030017">
    <property type="component" value="Unassembled WGS sequence"/>
</dbReference>
<keyword evidence="1" id="KW-0560">Oxidoreductase</keyword>
<dbReference type="STRING" id="1122185.N792_05615"/>
<dbReference type="InterPro" id="IPR006076">
    <property type="entry name" value="FAD-dep_OxRdtase"/>
</dbReference>
<evidence type="ECO:0000256" key="1">
    <source>
        <dbReference type="ARBA" id="ARBA00023002"/>
    </source>
</evidence>
<dbReference type="GO" id="GO:0005737">
    <property type="term" value="C:cytoplasm"/>
    <property type="evidence" value="ECO:0007669"/>
    <property type="project" value="TreeGrafter"/>
</dbReference>
<reference evidence="3 4" key="1">
    <citation type="submission" date="2013-08" db="EMBL/GenBank/DDBJ databases">
        <title>Genome sequencing of Lysobacter.</title>
        <authorList>
            <person name="Zhang S."/>
            <person name="Wang G."/>
        </authorList>
    </citation>
    <scope>NUCLEOTIDE SEQUENCE [LARGE SCALE GENOMIC DNA]</scope>
    <source>
        <strain evidence="3 4">Ko07</strain>
    </source>
</reference>
<comment type="caution">
    <text evidence="3">The sequence shown here is derived from an EMBL/GenBank/DDBJ whole genome shotgun (WGS) entry which is preliminary data.</text>
</comment>
<dbReference type="Gene3D" id="3.30.9.10">
    <property type="entry name" value="D-Amino Acid Oxidase, subunit A, domain 2"/>
    <property type="match status" value="1"/>
</dbReference>